<evidence type="ECO:0000313" key="9">
    <source>
        <dbReference type="Proteomes" id="UP000216001"/>
    </source>
</evidence>
<dbReference type="GO" id="GO:0000725">
    <property type="term" value="P:recombinational repair"/>
    <property type="evidence" value="ECO:0007669"/>
    <property type="project" value="TreeGrafter"/>
</dbReference>
<gene>
    <name evidence="7" type="ORF">CHI95_20430</name>
    <name evidence="8" type="ORF">KOF27_20290</name>
</gene>
<dbReference type="RefSeq" id="WP_094962749.1">
    <property type="nucleotide sequence ID" value="NZ_CP123366.1"/>
</dbReference>
<dbReference type="GO" id="GO:0003677">
    <property type="term" value="F:DNA binding"/>
    <property type="evidence" value="ECO:0007669"/>
    <property type="project" value="InterPro"/>
</dbReference>
<dbReference type="Gene3D" id="3.40.50.300">
    <property type="entry name" value="P-loop containing nucleotide triphosphate hydrolases"/>
    <property type="match status" value="1"/>
</dbReference>
<keyword evidence="2" id="KW-0378">Hydrolase</keyword>
<dbReference type="InterPro" id="IPR000212">
    <property type="entry name" value="DNA_helicase_UvrD/REP"/>
</dbReference>
<sequence>MSIEAIFDNDVGSIVAPAGCGKTQLITDTLVIKPNKPYLVLTHTTAGVAALKLRLKKLSVPTKNFFVTTIDGWALKLAKNFPVSCPIQTSPENPKAFYPELRRSVLALLQNGNVNDILRASYSRLLVDEYQDCNLVQHQVVTELSSLIPTTVFGDPMQCIFNFAGRMPDWNTEVQARFPQIHELTVPWRWNNAGSHGLGQWVLDCRNILIQGNKIDLSTCPGYVHHKPLSGVASTDLQAQQAAQYDIFNRAQNESLLVIGDSINARSRHKYAQSSRNIDVVEPVQLDDVANAARSFDSAQGIDLVDAILTYSGEMMTNVQRPQTLQRLRTIQAGRSRIPITSLETALLNVLQNSSRNNILTALLQLESKQGAKVYRKAAFSALKDTISLSSSMPDQTILDAASSIREQLRLHGDRRISRRAIGSTLLLKGLECDHSLILNADNMNAQHLYVALSRGAKSTTVFSQSNLIGP</sequence>
<evidence type="ECO:0000313" key="7">
    <source>
        <dbReference type="EMBL" id="OZS72663.1"/>
    </source>
</evidence>
<evidence type="ECO:0000256" key="3">
    <source>
        <dbReference type="ARBA" id="ARBA00022806"/>
    </source>
</evidence>
<dbReference type="PANTHER" id="PTHR11070:SF2">
    <property type="entry name" value="ATP-DEPENDENT DNA HELICASE SRS2"/>
    <property type="match status" value="1"/>
</dbReference>
<keyword evidence="3" id="KW-0347">Helicase</keyword>
<dbReference type="EMBL" id="CP123373">
    <property type="protein sequence ID" value="WHT95858.1"/>
    <property type="molecule type" value="Genomic_DNA"/>
</dbReference>
<dbReference type="AlphaFoldDB" id="A0A264VMW8"/>
<evidence type="ECO:0000256" key="1">
    <source>
        <dbReference type="ARBA" id="ARBA00022741"/>
    </source>
</evidence>
<keyword evidence="4" id="KW-0067">ATP-binding</keyword>
<dbReference type="EMBL" id="NOWC01000032">
    <property type="protein sequence ID" value="OZS72663.1"/>
    <property type="molecule type" value="Genomic_DNA"/>
</dbReference>
<evidence type="ECO:0000313" key="8">
    <source>
        <dbReference type="EMBL" id="WHT95858.1"/>
    </source>
</evidence>
<dbReference type="Proteomes" id="UP000682358">
    <property type="component" value="Plasmid p15628A_320"/>
</dbReference>
<evidence type="ECO:0000256" key="4">
    <source>
        <dbReference type="ARBA" id="ARBA00022840"/>
    </source>
</evidence>
<dbReference type="GeneID" id="89492110"/>
<accession>A0A264VMW8</accession>
<evidence type="ECO:0000313" key="10">
    <source>
        <dbReference type="Proteomes" id="UP000682358"/>
    </source>
</evidence>
<keyword evidence="1" id="KW-0547">Nucleotide-binding</keyword>
<proteinExistence type="predicted"/>
<dbReference type="PANTHER" id="PTHR11070">
    <property type="entry name" value="UVRD / RECB / PCRA DNA HELICASE FAMILY MEMBER"/>
    <property type="match status" value="1"/>
</dbReference>
<evidence type="ECO:0000256" key="2">
    <source>
        <dbReference type="ARBA" id="ARBA00022801"/>
    </source>
</evidence>
<name>A0A264VMW8_PRORE</name>
<dbReference type="Pfam" id="PF00580">
    <property type="entry name" value="UvrD-helicase"/>
    <property type="match status" value="1"/>
</dbReference>
<dbReference type="OrthoDB" id="7211215at2"/>
<dbReference type="InterPro" id="IPR014016">
    <property type="entry name" value="UvrD-like_ATP-bd"/>
</dbReference>
<reference evidence="8" key="2">
    <citation type="submission" date="2023-04" db="EMBL/GenBank/DDBJ databases">
        <title>Co-integrate Col3M blaNDM-1-harbouring plasmids in clinical Providencia rettgeri isolates from Argentina.</title>
        <authorList>
            <person name="de Belder D."/>
            <person name="Martino F."/>
            <person name="Tijet N."/>
            <person name="Melano R.G."/>
            <person name="Faccone D."/>
            <person name="de Mendieta J.M."/>
            <person name="Rapoport M."/>
            <person name="Albornoz E."/>
            <person name="Petroni A."/>
            <person name="Tuduri E."/>
            <person name="Derdoy L."/>
            <person name="Cogut S."/>
            <person name="Errecalde L."/>
            <person name="Pasteran F."/>
            <person name="Corso A."/>
            <person name="Gomez S.A."/>
        </authorList>
    </citation>
    <scope>NUCLEOTIDE SEQUENCE</scope>
    <source>
        <strain evidence="8">PreM15628</strain>
        <plasmid evidence="8">p15628A_320</plasmid>
    </source>
</reference>
<keyword evidence="8" id="KW-0614">Plasmid</keyword>
<dbReference type="SUPFAM" id="SSF52540">
    <property type="entry name" value="P-loop containing nucleoside triphosphate hydrolases"/>
    <property type="match status" value="2"/>
</dbReference>
<geneLocation type="plasmid" evidence="8 10">
    <name>p15628A_320</name>
</geneLocation>
<protein>
    <recommendedName>
        <fullName evidence="5">DNA 3'-5' helicase II</fullName>
    </recommendedName>
</protein>
<dbReference type="GO" id="GO:0043138">
    <property type="term" value="F:3'-5' DNA helicase activity"/>
    <property type="evidence" value="ECO:0007669"/>
    <property type="project" value="TreeGrafter"/>
</dbReference>
<evidence type="ECO:0000256" key="5">
    <source>
        <dbReference type="ARBA" id="ARBA00034923"/>
    </source>
</evidence>
<dbReference type="GO" id="GO:0005524">
    <property type="term" value="F:ATP binding"/>
    <property type="evidence" value="ECO:0007669"/>
    <property type="project" value="UniProtKB-KW"/>
</dbReference>
<dbReference type="GO" id="GO:0016787">
    <property type="term" value="F:hydrolase activity"/>
    <property type="evidence" value="ECO:0007669"/>
    <property type="project" value="UniProtKB-KW"/>
</dbReference>
<feature type="domain" description="UvrD-like helicase ATP-binding" evidence="6">
    <location>
        <begin position="106"/>
        <end position="166"/>
    </location>
</feature>
<reference evidence="7 9" key="1">
    <citation type="submission" date="2017-07" db="EMBL/GenBank/DDBJ databases">
        <title>blaIMP-27 on transferable plasmids in Proteus mirabilis and Providencia rettgeri.</title>
        <authorList>
            <person name="Potter R."/>
        </authorList>
    </citation>
    <scope>NUCLEOTIDE SEQUENCE [LARGE SCALE GENOMIC DNA]</scope>
    <source>
        <strain evidence="7 9">PR1</strain>
    </source>
</reference>
<evidence type="ECO:0000259" key="6">
    <source>
        <dbReference type="Pfam" id="PF00580"/>
    </source>
</evidence>
<dbReference type="InterPro" id="IPR027417">
    <property type="entry name" value="P-loop_NTPase"/>
</dbReference>
<organism evidence="7 9">
    <name type="scientific">Providencia rettgeri</name>
    <dbReference type="NCBI Taxonomy" id="587"/>
    <lineage>
        <taxon>Bacteria</taxon>
        <taxon>Pseudomonadati</taxon>
        <taxon>Pseudomonadota</taxon>
        <taxon>Gammaproteobacteria</taxon>
        <taxon>Enterobacterales</taxon>
        <taxon>Morganellaceae</taxon>
        <taxon>Providencia</taxon>
    </lineage>
</organism>
<dbReference type="Proteomes" id="UP000216001">
    <property type="component" value="Unassembled WGS sequence"/>
</dbReference>